<organism evidence="1 2">
    <name type="scientific">Diabrotica virgifera virgifera</name>
    <name type="common">western corn rootworm</name>
    <dbReference type="NCBI Taxonomy" id="50390"/>
    <lineage>
        <taxon>Eukaryota</taxon>
        <taxon>Metazoa</taxon>
        <taxon>Ecdysozoa</taxon>
        <taxon>Arthropoda</taxon>
        <taxon>Hexapoda</taxon>
        <taxon>Insecta</taxon>
        <taxon>Pterygota</taxon>
        <taxon>Neoptera</taxon>
        <taxon>Endopterygota</taxon>
        <taxon>Coleoptera</taxon>
        <taxon>Polyphaga</taxon>
        <taxon>Cucujiformia</taxon>
        <taxon>Chrysomeloidea</taxon>
        <taxon>Chrysomelidae</taxon>
        <taxon>Galerucinae</taxon>
        <taxon>Diabroticina</taxon>
        <taxon>Diabroticites</taxon>
        <taxon>Diabrotica</taxon>
    </lineage>
</organism>
<dbReference type="RefSeq" id="XP_050508223.1">
    <property type="nucleotide sequence ID" value="XM_050652266.1"/>
</dbReference>
<sequence>MNVPSLTDLSIKKICETTVSASYFIEQSPLPWTLTKIILKKFPLYKWETMISSAKNDPIPSYKGIEFIACSKHIPSHLRNVVLGKSDWGSIFEDEHSSYCVWANGYYLKQHRLNVCKSCFFAFKNAHETLNKFLLVRYDHTHEVYDADDIVECVYQQPYYWCNSCFTHVLFDLKDYESCVNALHEMPRNNRFDDSEPEV</sequence>
<evidence type="ECO:0000313" key="2">
    <source>
        <dbReference type="Proteomes" id="UP001652700"/>
    </source>
</evidence>
<keyword evidence="2" id="KW-1185">Reference proteome</keyword>
<proteinExistence type="predicted"/>
<protein>
    <submittedName>
        <fullName evidence="1">Uncharacterized protein</fullName>
    </submittedName>
</protein>
<evidence type="ECO:0000313" key="1">
    <source>
        <dbReference type="EnsemblMetazoa" id="XP_050508223.1"/>
    </source>
</evidence>
<dbReference type="GeneID" id="126885633"/>
<reference evidence="1" key="1">
    <citation type="submission" date="2025-05" db="UniProtKB">
        <authorList>
            <consortium name="EnsemblMetazoa"/>
        </authorList>
    </citation>
    <scope>IDENTIFICATION</scope>
</reference>
<dbReference type="Proteomes" id="UP001652700">
    <property type="component" value="Unplaced"/>
</dbReference>
<dbReference type="EnsemblMetazoa" id="XM_050652266.1">
    <property type="protein sequence ID" value="XP_050508223.1"/>
    <property type="gene ID" value="LOC126885633"/>
</dbReference>
<name>A0ABM5KDG3_DIAVI</name>
<accession>A0ABM5KDG3</accession>